<evidence type="ECO:0000256" key="2">
    <source>
        <dbReference type="SAM" id="MobiDB-lite"/>
    </source>
</evidence>
<gene>
    <name evidence="4" type="ORF">TRUGW13939_07712</name>
</gene>
<dbReference type="GeneID" id="55995202"/>
<evidence type="ECO:0000313" key="5">
    <source>
        <dbReference type="Proteomes" id="UP000509510"/>
    </source>
</evidence>
<dbReference type="InterPro" id="IPR039131">
    <property type="entry name" value="NDUFAF1"/>
</dbReference>
<keyword evidence="5" id="KW-1185">Reference proteome</keyword>
<dbReference type="InterPro" id="IPR013857">
    <property type="entry name" value="NADH-UbQ_OxRdtase-assoc_prot30"/>
</dbReference>
<dbReference type="Proteomes" id="UP000509510">
    <property type="component" value="Chromosome IV"/>
</dbReference>
<dbReference type="SUPFAM" id="SSF49785">
    <property type="entry name" value="Galactose-binding domain-like"/>
    <property type="match status" value="1"/>
</dbReference>
<dbReference type="OrthoDB" id="4226926at2759"/>
<dbReference type="InterPro" id="IPR008979">
    <property type="entry name" value="Galactose-bd-like_sf"/>
</dbReference>
<dbReference type="KEGG" id="trg:TRUGW13939_07712"/>
<reference evidence="5" key="1">
    <citation type="submission" date="2020-06" db="EMBL/GenBank/DDBJ databases">
        <title>A chromosome-scale genome assembly of Talaromyces rugulosus W13939.</title>
        <authorList>
            <person name="Wang B."/>
            <person name="Guo L."/>
            <person name="Ye K."/>
            <person name="Wang L."/>
        </authorList>
    </citation>
    <scope>NUCLEOTIDE SEQUENCE [LARGE SCALE GENOMIC DNA]</scope>
    <source>
        <strain evidence="5">W13939</strain>
    </source>
</reference>
<protein>
    <recommendedName>
        <fullName evidence="3">NADH:ubiquinone oxidoreductase intermediate-associated protein 30 domain-containing protein</fullName>
    </recommendedName>
</protein>
<accession>A0A7H8R2S5</accession>
<feature type="region of interest" description="Disordered" evidence="2">
    <location>
        <begin position="225"/>
        <end position="252"/>
    </location>
</feature>
<dbReference type="Pfam" id="PF08547">
    <property type="entry name" value="CIA30"/>
    <property type="match status" value="1"/>
</dbReference>
<dbReference type="GO" id="GO:0010257">
    <property type="term" value="P:NADH dehydrogenase complex assembly"/>
    <property type="evidence" value="ECO:0007669"/>
    <property type="project" value="TreeGrafter"/>
</dbReference>
<name>A0A7H8R2S5_TALRU</name>
<dbReference type="RefSeq" id="XP_035346743.1">
    <property type="nucleotide sequence ID" value="XM_035490850.1"/>
</dbReference>
<sequence length="252" mass="28456">MASAESFLKQKMVTTSRTYIFGGDREWLESDWESINDTVRGGMSTSFLNPLNSTFSALFSGYLDVKTLGGAGFASQRTISTEERDFTQFDGIELSLGNSDGKRYSLILKDDMLPKRPNGLERSSVNWEYEFLLPASGGSEGDTVVIRWNDFEPTYRGKPLEDFERGLDVGKIQRISFMMRRYVFVSILSQVTKNSRPDSLYASFFGFQAGEYELEIKSVAVFKEESTEEQDEKELPKHTDPSMATRPPGKGQ</sequence>
<dbReference type="PANTHER" id="PTHR13194">
    <property type="entry name" value="COMPLEX I INTERMEDIATE-ASSOCIATED PROTEIN 30"/>
    <property type="match status" value="1"/>
</dbReference>
<dbReference type="PANTHER" id="PTHR13194:SF19">
    <property type="entry name" value="NAD(P)-BINDING ROSSMANN-FOLD SUPERFAMILY PROTEIN"/>
    <property type="match status" value="1"/>
</dbReference>
<comment type="similarity">
    <text evidence="1">Belongs to the CIA30 family.</text>
</comment>
<dbReference type="AlphaFoldDB" id="A0A7H8R2S5"/>
<evidence type="ECO:0000259" key="3">
    <source>
        <dbReference type="Pfam" id="PF08547"/>
    </source>
</evidence>
<evidence type="ECO:0000313" key="4">
    <source>
        <dbReference type="EMBL" id="QKX60567.1"/>
    </source>
</evidence>
<feature type="domain" description="NADH:ubiquinone oxidoreductase intermediate-associated protein 30" evidence="3">
    <location>
        <begin position="30"/>
        <end position="216"/>
    </location>
</feature>
<proteinExistence type="inferred from homology"/>
<dbReference type="EMBL" id="CP055901">
    <property type="protein sequence ID" value="QKX60567.1"/>
    <property type="molecule type" value="Genomic_DNA"/>
</dbReference>
<evidence type="ECO:0000256" key="1">
    <source>
        <dbReference type="ARBA" id="ARBA00007884"/>
    </source>
</evidence>
<organism evidence="4 5">
    <name type="scientific">Talaromyces rugulosus</name>
    <name type="common">Penicillium rugulosum</name>
    <dbReference type="NCBI Taxonomy" id="121627"/>
    <lineage>
        <taxon>Eukaryota</taxon>
        <taxon>Fungi</taxon>
        <taxon>Dikarya</taxon>
        <taxon>Ascomycota</taxon>
        <taxon>Pezizomycotina</taxon>
        <taxon>Eurotiomycetes</taxon>
        <taxon>Eurotiomycetidae</taxon>
        <taxon>Eurotiales</taxon>
        <taxon>Trichocomaceae</taxon>
        <taxon>Talaromyces</taxon>
        <taxon>Talaromyces sect. Islandici</taxon>
    </lineage>
</organism>
<dbReference type="GO" id="GO:0051082">
    <property type="term" value="F:unfolded protein binding"/>
    <property type="evidence" value="ECO:0007669"/>
    <property type="project" value="TreeGrafter"/>
</dbReference>